<dbReference type="Proteomes" id="UP001519288">
    <property type="component" value="Unassembled WGS sequence"/>
</dbReference>
<name>A0ABS4JJV8_9BACL</name>
<gene>
    <name evidence="1" type="ORF">J2Z69_003055</name>
</gene>
<protein>
    <submittedName>
        <fullName evidence="1">Uncharacterized protein</fullName>
    </submittedName>
</protein>
<dbReference type="EMBL" id="JAGGLD010000005">
    <property type="protein sequence ID" value="MBP2001999.1"/>
    <property type="molecule type" value="Genomic_DNA"/>
</dbReference>
<accession>A0ABS4JJV8</accession>
<evidence type="ECO:0000313" key="2">
    <source>
        <dbReference type="Proteomes" id="UP001519288"/>
    </source>
</evidence>
<comment type="caution">
    <text evidence="1">The sequence shown here is derived from an EMBL/GenBank/DDBJ whole genome shotgun (WGS) entry which is preliminary data.</text>
</comment>
<organism evidence="1 2">
    <name type="scientific">Paenibacillus shirakamiensis</name>
    <dbReference type="NCBI Taxonomy" id="1265935"/>
    <lineage>
        <taxon>Bacteria</taxon>
        <taxon>Bacillati</taxon>
        <taxon>Bacillota</taxon>
        <taxon>Bacilli</taxon>
        <taxon>Bacillales</taxon>
        <taxon>Paenibacillaceae</taxon>
        <taxon>Paenibacillus</taxon>
    </lineage>
</organism>
<reference evidence="1 2" key="1">
    <citation type="submission" date="2021-03" db="EMBL/GenBank/DDBJ databases">
        <title>Genomic Encyclopedia of Type Strains, Phase IV (KMG-IV): sequencing the most valuable type-strain genomes for metagenomic binning, comparative biology and taxonomic classification.</title>
        <authorList>
            <person name="Goeker M."/>
        </authorList>
    </citation>
    <scope>NUCLEOTIDE SEQUENCE [LARGE SCALE GENOMIC DNA]</scope>
    <source>
        <strain evidence="1 2">DSM 26806</strain>
    </source>
</reference>
<evidence type="ECO:0000313" key="1">
    <source>
        <dbReference type="EMBL" id="MBP2001999.1"/>
    </source>
</evidence>
<keyword evidence="2" id="KW-1185">Reference proteome</keyword>
<proteinExistence type="predicted"/>
<sequence length="32" mass="3542">MISIVVLDAYSAYGVLRKKESQMALLNSSIQL</sequence>